<keyword evidence="4" id="KW-1185">Reference proteome</keyword>
<feature type="compositionally biased region" description="Low complexity" evidence="1">
    <location>
        <begin position="118"/>
        <end position="131"/>
    </location>
</feature>
<evidence type="ECO:0000313" key="4">
    <source>
        <dbReference type="Proteomes" id="UP001301958"/>
    </source>
</evidence>
<dbReference type="AlphaFoldDB" id="A0AAN7BQ86"/>
<name>A0AAN7BQ86_9PEZI</name>
<proteinExistence type="predicted"/>
<sequence>MRVTAPSLRRRNVARLEMRSRDRWLAPRHGDEEHDDEDGDHMDGEDHENHSDSDSSDSEDEEELLRPVTPPPAAGGVGVITLPPVNNGAQLPGVTLGAEENVDDIDSDSDSDDEEETTTTAPPATITSDPSLSAPGLPETTSGTPPSVSDVSNIIGDLLNSAPTAGPTLSPGDSSLTIPGADGGSVTEPERETLSAAPLQEAKGMDGGAAAGIVVGVLAIIGLMVGAAFFWRKYRASRGLPFFPFAFGRKKDGKDQKWNSANNANPKTNTKIMDDLMKAAYDAENGGNDMAAVYWQEKQQSTWLDPKAFAALGGEPTPRTPKKPVSRWLEAVQTPRDSRGPEGFPIRLSTSPPPRNPNVPQPTNGIRPPMPGTMAGDRVEPPKPVYNARETMTTDTTGSSGRWYG</sequence>
<feature type="compositionally biased region" description="Pro residues" evidence="1">
    <location>
        <begin position="351"/>
        <end position="360"/>
    </location>
</feature>
<feature type="compositionally biased region" description="Polar residues" evidence="1">
    <location>
        <begin position="139"/>
        <end position="152"/>
    </location>
</feature>
<feature type="compositionally biased region" description="Acidic residues" evidence="1">
    <location>
        <begin position="100"/>
        <end position="117"/>
    </location>
</feature>
<feature type="compositionally biased region" description="Polar residues" evidence="1">
    <location>
        <begin position="390"/>
        <end position="405"/>
    </location>
</feature>
<evidence type="ECO:0000256" key="1">
    <source>
        <dbReference type="SAM" id="MobiDB-lite"/>
    </source>
</evidence>
<reference evidence="3" key="1">
    <citation type="journal article" date="2023" name="Mol. Phylogenet. Evol.">
        <title>Genome-scale phylogeny and comparative genomics of the fungal order Sordariales.</title>
        <authorList>
            <person name="Hensen N."/>
            <person name="Bonometti L."/>
            <person name="Westerberg I."/>
            <person name="Brannstrom I.O."/>
            <person name="Guillou S."/>
            <person name="Cros-Aarteil S."/>
            <person name="Calhoun S."/>
            <person name="Haridas S."/>
            <person name="Kuo A."/>
            <person name="Mondo S."/>
            <person name="Pangilinan J."/>
            <person name="Riley R."/>
            <person name="LaButti K."/>
            <person name="Andreopoulos B."/>
            <person name="Lipzen A."/>
            <person name="Chen C."/>
            <person name="Yan M."/>
            <person name="Daum C."/>
            <person name="Ng V."/>
            <person name="Clum A."/>
            <person name="Steindorff A."/>
            <person name="Ohm R.A."/>
            <person name="Martin F."/>
            <person name="Silar P."/>
            <person name="Natvig D.O."/>
            <person name="Lalanne C."/>
            <person name="Gautier V."/>
            <person name="Ament-Velasquez S.L."/>
            <person name="Kruys A."/>
            <person name="Hutchinson M.I."/>
            <person name="Powell A.J."/>
            <person name="Barry K."/>
            <person name="Miller A.N."/>
            <person name="Grigoriev I.V."/>
            <person name="Debuchy R."/>
            <person name="Gladieux P."/>
            <person name="Hiltunen Thoren M."/>
            <person name="Johannesson H."/>
        </authorList>
    </citation>
    <scope>NUCLEOTIDE SEQUENCE</scope>
    <source>
        <strain evidence="3">CBS 990.96</strain>
    </source>
</reference>
<feature type="region of interest" description="Disordered" evidence="1">
    <location>
        <begin position="334"/>
        <end position="405"/>
    </location>
</feature>
<feature type="transmembrane region" description="Helical" evidence="2">
    <location>
        <begin position="209"/>
        <end position="231"/>
    </location>
</feature>
<protein>
    <submittedName>
        <fullName evidence="3">Uncharacterized protein</fullName>
    </submittedName>
</protein>
<accession>A0AAN7BQ86</accession>
<feature type="compositionally biased region" description="Basic and acidic residues" evidence="1">
    <location>
        <begin position="41"/>
        <end position="53"/>
    </location>
</feature>
<evidence type="ECO:0000256" key="2">
    <source>
        <dbReference type="SAM" id="Phobius"/>
    </source>
</evidence>
<keyword evidence="2" id="KW-0472">Membrane</keyword>
<feature type="compositionally biased region" description="Basic and acidic residues" evidence="1">
    <location>
        <begin position="14"/>
        <end position="32"/>
    </location>
</feature>
<dbReference type="EMBL" id="MU865330">
    <property type="protein sequence ID" value="KAK4227520.1"/>
    <property type="molecule type" value="Genomic_DNA"/>
</dbReference>
<comment type="caution">
    <text evidence="3">The sequence shown here is derived from an EMBL/GenBank/DDBJ whole genome shotgun (WGS) entry which is preliminary data.</text>
</comment>
<dbReference type="Proteomes" id="UP001301958">
    <property type="component" value="Unassembled WGS sequence"/>
</dbReference>
<feature type="compositionally biased region" description="Acidic residues" evidence="1">
    <location>
        <begin position="54"/>
        <end position="63"/>
    </location>
</feature>
<gene>
    <name evidence="3" type="ORF">QBC38DRAFT_416858</name>
</gene>
<keyword evidence="2" id="KW-0812">Transmembrane</keyword>
<organism evidence="3 4">
    <name type="scientific">Podospora fimiseda</name>
    <dbReference type="NCBI Taxonomy" id="252190"/>
    <lineage>
        <taxon>Eukaryota</taxon>
        <taxon>Fungi</taxon>
        <taxon>Dikarya</taxon>
        <taxon>Ascomycota</taxon>
        <taxon>Pezizomycotina</taxon>
        <taxon>Sordariomycetes</taxon>
        <taxon>Sordariomycetidae</taxon>
        <taxon>Sordariales</taxon>
        <taxon>Podosporaceae</taxon>
        <taxon>Podospora</taxon>
    </lineage>
</organism>
<keyword evidence="2" id="KW-1133">Transmembrane helix</keyword>
<feature type="region of interest" description="Disordered" evidence="1">
    <location>
        <begin position="1"/>
        <end position="193"/>
    </location>
</feature>
<reference evidence="3" key="2">
    <citation type="submission" date="2023-05" db="EMBL/GenBank/DDBJ databases">
        <authorList>
            <consortium name="Lawrence Berkeley National Laboratory"/>
            <person name="Steindorff A."/>
            <person name="Hensen N."/>
            <person name="Bonometti L."/>
            <person name="Westerberg I."/>
            <person name="Brannstrom I.O."/>
            <person name="Guillou S."/>
            <person name="Cros-Aarteil S."/>
            <person name="Calhoun S."/>
            <person name="Haridas S."/>
            <person name="Kuo A."/>
            <person name="Mondo S."/>
            <person name="Pangilinan J."/>
            <person name="Riley R."/>
            <person name="Labutti K."/>
            <person name="Andreopoulos B."/>
            <person name="Lipzen A."/>
            <person name="Chen C."/>
            <person name="Yanf M."/>
            <person name="Daum C."/>
            <person name="Ng V."/>
            <person name="Clum A."/>
            <person name="Ohm R."/>
            <person name="Martin F."/>
            <person name="Silar P."/>
            <person name="Natvig D."/>
            <person name="Lalanne C."/>
            <person name="Gautier V."/>
            <person name="Ament-Velasquez S.L."/>
            <person name="Kruys A."/>
            <person name="Hutchinson M.I."/>
            <person name="Powell A.J."/>
            <person name="Barry K."/>
            <person name="Miller A.N."/>
            <person name="Grigoriev I.V."/>
            <person name="Debuchy R."/>
            <person name="Gladieux P."/>
            <person name="Thoren M.H."/>
            <person name="Johannesson H."/>
        </authorList>
    </citation>
    <scope>NUCLEOTIDE SEQUENCE</scope>
    <source>
        <strain evidence="3">CBS 990.96</strain>
    </source>
</reference>
<evidence type="ECO:0000313" key="3">
    <source>
        <dbReference type="EMBL" id="KAK4227520.1"/>
    </source>
</evidence>